<organism evidence="2">
    <name type="scientific">marine metagenome</name>
    <dbReference type="NCBI Taxonomy" id="408172"/>
    <lineage>
        <taxon>unclassified sequences</taxon>
        <taxon>metagenomes</taxon>
        <taxon>ecological metagenomes</taxon>
    </lineage>
</organism>
<reference evidence="2" key="1">
    <citation type="submission" date="2018-05" db="EMBL/GenBank/DDBJ databases">
        <authorList>
            <person name="Lanie J.A."/>
            <person name="Ng W.-L."/>
            <person name="Kazmierczak K.M."/>
            <person name="Andrzejewski T.M."/>
            <person name="Davidsen T.M."/>
            <person name="Wayne K.J."/>
            <person name="Tettelin H."/>
            <person name="Glass J.I."/>
            <person name="Rusch D."/>
            <person name="Podicherti R."/>
            <person name="Tsui H.-C.T."/>
            <person name="Winkler M.E."/>
        </authorList>
    </citation>
    <scope>NUCLEOTIDE SEQUENCE</scope>
</reference>
<dbReference type="InterPro" id="IPR043131">
    <property type="entry name" value="BCAT-like_N"/>
</dbReference>
<dbReference type="EMBL" id="UINC01016588">
    <property type="protein sequence ID" value="SVA68960.1"/>
    <property type="molecule type" value="Genomic_DNA"/>
</dbReference>
<dbReference type="PANTHER" id="PTHR42743:SF11">
    <property type="entry name" value="AMINODEOXYCHORISMATE LYASE"/>
    <property type="match status" value="1"/>
</dbReference>
<protein>
    <recommendedName>
        <fullName evidence="3">Branched-chain amino acid aminotransferase</fullName>
    </recommendedName>
</protein>
<dbReference type="Gene3D" id="3.30.470.10">
    <property type="match status" value="1"/>
</dbReference>
<dbReference type="GO" id="GO:0003824">
    <property type="term" value="F:catalytic activity"/>
    <property type="evidence" value="ECO:0007669"/>
    <property type="project" value="InterPro"/>
</dbReference>
<dbReference type="InterPro" id="IPR050571">
    <property type="entry name" value="Class-IV_PLP-Dep_Aminotrnsfr"/>
</dbReference>
<dbReference type="GO" id="GO:0046394">
    <property type="term" value="P:carboxylic acid biosynthetic process"/>
    <property type="evidence" value="ECO:0007669"/>
    <property type="project" value="UniProtKB-ARBA"/>
</dbReference>
<dbReference type="InterPro" id="IPR001544">
    <property type="entry name" value="Aminotrans_IV"/>
</dbReference>
<proteinExistence type="inferred from homology"/>
<evidence type="ECO:0000256" key="1">
    <source>
        <dbReference type="ARBA" id="ARBA00009320"/>
    </source>
</evidence>
<dbReference type="PANTHER" id="PTHR42743">
    <property type="entry name" value="AMINO-ACID AMINOTRANSFERASE"/>
    <property type="match status" value="1"/>
</dbReference>
<dbReference type="AlphaFoldDB" id="A0A381XWF4"/>
<dbReference type="SUPFAM" id="SSF56752">
    <property type="entry name" value="D-aminoacid aminotransferase-like PLP-dependent enzymes"/>
    <property type="match status" value="1"/>
</dbReference>
<evidence type="ECO:0008006" key="3">
    <source>
        <dbReference type="Google" id="ProtNLM"/>
    </source>
</evidence>
<sequence length="170" mass="19872">MRLVYVNGKFVPETEAKISIYDSALMFGDMVFEMTRSFNKKQFKLREHLQRLYASINYVHIPLKMSLEEMESVCFETIEKNEPFFDEHDEHRLMINVSRGPLSIYSEVFNGKLEPTVIISDFPLKWTVMGMGRLFDVGINAVIPNQRAVPAELIDPKVKNRSRFHYMMAN</sequence>
<name>A0A381XWF4_9ZZZZ</name>
<dbReference type="InterPro" id="IPR036038">
    <property type="entry name" value="Aminotransferase-like"/>
</dbReference>
<evidence type="ECO:0000313" key="2">
    <source>
        <dbReference type="EMBL" id="SVA68960.1"/>
    </source>
</evidence>
<feature type="non-terminal residue" evidence="2">
    <location>
        <position position="170"/>
    </location>
</feature>
<accession>A0A381XWF4</accession>
<comment type="similarity">
    <text evidence="1">Belongs to the class-IV pyridoxal-phosphate-dependent aminotransferase family.</text>
</comment>
<gene>
    <name evidence="2" type="ORF">METZ01_LOCUS121814</name>
</gene>
<dbReference type="Pfam" id="PF01063">
    <property type="entry name" value="Aminotran_4"/>
    <property type="match status" value="1"/>
</dbReference>